<dbReference type="RefSeq" id="WP_256603958.1">
    <property type="nucleotide sequence ID" value="NZ_JANIBJ010000041.1"/>
</dbReference>
<organism evidence="2 3">
    <name type="scientific">Methylomonas subterranea</name>
    <dbReference type="NCBI Taxonomy" id="2952225"/>
    <lineage>
        <taxon>Bacteria</taxon>
        <taxon>Pseudomonadati</taxon>
        <taxon>Pseudomonadota</taxon>
        <taxon>Gammaproteobacteria</taxon>
        <taxon>Methylococcales</taxon>
        <taxon>Methylococcaceae</taxon>
        <taxon>Methylomonas</taxon>
    </lineage>
</organism>
<protein>
    <submittedName>
        <fullName evidence="2">DUF4351 domain-containing protein</fullName>
    </submittedName>
</protein>
<proteinExistence type="predicted"/>
<gene>
    <name evidence="2" type="ORF">NP590_17585</name>
</gene>
<dbReference type="Proteomes" id="UP001524499">
    <property type="component" value="Unassembled WGS sequence"/>
</dbReference>
<dbReference type="EMBL" id="JANIBJ010000041">
    <property type="protein sequence ID" value="MCQ8105924.1"/>
    <property type="molecule type" value="Genomic_DNA"/>
</dbReference>
<accession>A0ABT1TKU1</accession>
<feature type="domain" description="DUF4351" evidence="1">
    <location>
        <begin position="180"/>
        <end position="238"/>
    </location>
</feature>
<dbReference type="PANTHER" id="PTHR35586">
    <property type="entry name" value="SLL1691 PROTEIN"/>
    <property type="match status" value="1"/>
</dbReference>
<evidence type="ECO:0000259" key="1">
    <source>
        <dbReference type="Pfam" id="PF14261"/>
    </source>
</evidence>
<dbReference type="Pfam" id="PF14261">
    <property type="entry name" value="DUF4351"/>
    <property type="match status" value="1"/>
</dbReference>
<name>A0ABT1TKU1_9GAMM</name>
<reference evidence="2 3" key="1">
    <citation type="submission" date="2022-07" db="EMBL/GenBank/DDBJ databases">
        <title>Methylomonas rivi sp. nov., Methylomonas rosea sp. nov., Methylomonas aureus sp. nov. and Methylomonas subterranea sp. nov., four novel methanotrophs isolated from a freshwater creek and the deep terrestrial subsurface.</title>
        <authorList>
            <person name="Abin C."/>
            <person name="Sankaranarayanan K."/>
            <person name="Garner C."/>
            <person name="Sindelar R."/>
            <person name="Kotary K."/>
            <person name="Garner R."/>
            <person name="Barclay S."/>
            <person name="Lawson P."/>
            <person name="Krumholz L."/>
        </authorList>
    </citation>
    <scope>NUCLEOTIDE SEQUENCE [LARGE SCALE GENOMIC DNA]</scope>
    <source>
        <strain evidence="2 3">SURF-2</strain>
    </source>
</reference>
<sequence>MLFVIEEETQASRFSIHRLAHYCLDLAELMKIDCVVPVVIFLNTGKRAETQTLGDDRHTYLNFNYLACDLKQRSAEDYKDSNNIVARLNLPNMYHARQYRLQLYPAAQLGLVRNETAPNKIRKYSDFIDYYADLTEQEVIEYQQHYQTKEGDLMGMVKIWTEEGLQQGLEQVLEQGEKIGKKKECIALLTRILRRKFGLQPALEIVLQQLPKQEMERLEDLVDALLDFTDIKDLENWLGL</sequence>
<dbReference type="InterPro" id="IPR025587">
    <property type="entry name" value="DUF4351"/>
</dbReference>
<evidence type="ECO:0000313" key="3">
    <source>
        <dbReference type="Proteomes" id="UP001524499"/>
    </source>
</evidence>
<comment type="caution">
    <text evidence="2">The sequence shown here is derived from an EMBL/GenBank/DDBJ whole genome shotgun (WGS) entry which is preliminary data.</text>
</comment>
<keyword evidence="3" id="KW-1185">Reference proteome</keyword>
<dbReference type="PANTHER" id="PTHR35586:SF1">
    <property type="entry name" value="SLL1691 PROTEIN"/>
    <property type="match status" value="1"/>
</dbReference>
<evidence type="ECO:0000313" key="2">
    <source>
        <dbReference type="EMBL" id="MCQ8105924.1"/>
    </source>
</evidence>